<feature type="repeat" description="WD" evidence="3">
    <location>
        <begin position="1266"/>
        <end position="1300"/>
    </location>
</feature>
<dbReference type="InterPro" id="IPR015943">
    <property type="entry name" value="WD40/YVTN_repeat-like_dom_sf"/>
</dbReference>
<dbReference type="PROSITE" id="PS50082">
    <property type="entry name" value="WD_REPEATS_2"/>
    <property type="match status" value="9"/>
</dbReference>
<dbReference type="SUPFAM" id="SSF52540">
    <property type="entry name" value="P-loop containing nucleoside triphosphate hydrolases"/>
    <property type="match status" value="1"/>
</dbReference>
<accession>A0A8H2X7B6</accession>
<feature type="repeat" description="WD" evidence="3">
    <location>
        <begin position="1034"/>
        <end position="1064"/>
    </location>
</feature>
<evidence type="ECO:0000256" key="2">
    <source>
        <dbReference type="ARBA" id="ARBA00022737"/>
    </source>
</evidence>
<evidence type="ECO:0000313" key="7">
    <source>
        <dbReference type="Proteomes" id="UP000663888"/>
    </source>
</evidence>
<feature type="repeat" description="WD" evidence="3">
    <location>
        <begin position="905"/>
        <end position="946"/>
    </location>
</feature>
<feature type="region of interest" description="Disordered" evidence="4">
    <location>
        <begin position="31"/>
        <end position="54"/>
    </location>
</feature>
<dbReference type="InterPro" id="IPR019775">
    <property type="entry name" value="WD40_repeat_CS"/>
</dbReference>
<dbReference type="InterPro" id="IPR001680">
    <property type="entry name" value="WD40_rpt"/>
</dbReference>
<evidence type="ECO:0000313" key="6">
    <source>
        <dbReference type="EMBL" id="CAE6419281.1"/>
    </source>
</evidence>
<keyword evidence="2" id="KW-0677">Repeat</keyword>
<evidence type="ECO:0000256" key="1">
    <source>
        <dbReference type="ARBA" id="ARBA00022574"/>
    </source>
</evidence>
<dbReference type="InterPro" id="IPR027417">
    <property type="entry name" value="P-loop_NTPase"/>
</dbReference>
<feature type="compositionally biased region" description="Polar residues" evidence="4">
    <location>
        <begin position="41"/>
        <end position="54"/>
    </location>
</feature>
<feature type="region of interest" description="Disordered" evidence="4">
    <location>
        <begin position="87"/>
        <end position="115"/>
    </location>
</feature>
<proteinExistence type="predicted"/>
<dbReference type="InterPro" id="IPR020472">
    <property type="entry name" value="WD40_PAC1"/>
</dbReference>
<keyword evidence="1 3" id="KW-0853">WD repeat</keyword>
<dbReference type="SMART" id="SM00320">
    <property type="entry name" value="WD40"/>
    <property type="match status" value="11"/>
</dbReference>
<dbReference type="Proteomes" id="UP000663888">
    <property type="component" value="Unassembled WGS sequence"/>
</dbReference>
<dbReference type="SUPFAM" id="SSF50998">
    <property type="entry name" value="Quinoprotein alcohol dehydrogenase-like"/>
    <property type="match status" value="2"/>
</dbReference>
<gene>
    <name evidence="6" type="ORF">RDB_LOCUS21012</name>
</gene>
<feature type="repeat" description="WD" evidence="3">
    <location>
        <begin position="1078"/>
        <end position="1110"/>
    </location>
</feature>
<feature type="repeat" description="WD" evidence="3">
    <location>
        <begin position="991"/>
        <end position="1032"/>
    </location>
</feature>
<dbReference type="Pfam" id="PF24883">
    <property type="entry name" value="NPHP3_N"/>
    <property type="match status" value="1"/>
</dbReference>
<dbReference type="PRINTS" id="PR00320">
    <property type="entry name" value="GPROTEINBRPT"/>
</dbReference>
<dbReference type="Gene3D" id="3.40.50.300">
    <property type="entry name" value="P-loop containing nucleotide triphosphate hydrolases"/>
    <property type="match status" value="1"/>
</dbReference>
<reference evidence="6" key="1">
    <citation type="submission" date="2021-01" db="EMBL/GenBank/DDBJ databases">
        <authorList>
            <person name="Kaushik A."/>
        </authorList>
    </citation>
    <scope>NUCLEOTIDE SEQUENCE</scope>
    <source>
        <strain evidence="6">AG4-R118</strain>
    </source>
</reference>
<dbReference type="PROSITE" id="PS50294">
    <property type="entry name" value="WD_REPEATS_REGION"/>
    <property type="match status" value="8"/>
</dbReference>
<evidence type="ECO:0000256" key="3">
    <source>
        <dbReference type="PROSITE-ProRule" id="PRU00221"/>
    </source>
</evidence>
<dbReference type="InterPro" id="IPR056884">
    <property type="entry name" value="NPHP3-like_N"/>
</dbReference>
<feature type="compositionally biased region" description="Polar residues" evidence="4">
    <location>
        <begin position="87"/>
        <end position="102"/>
    </location>
</feature>
<feature type="repeat" description="WD" evidence="3">
    <location>
        <begin position="1223"/>
        <end position="1264"/>
    </location>
</feature>
<evidence type="ECO:0000256" key="4">
    <source>
        <dbReference type="SAM" id="MobiDB-lite"/>
    </source>
</evidence>
<feature type="repeat" description="WD" evidence="3">
    <location>
        <begin position="948"/>
        <end position="989"/>
    </location>
</feature>
<dbReference type="PROSITE" id="PS00678">
    <property type="entry name" value="WD_REPEATS_1"/>
    <property type="match status" value="5"/>
</dbReference>
<protein>
    <recommendedName>
        <fullName evidence="5">Nephrocystin 3-like N-terminal domain-containing protein</fullName>
    </recommendedName>
</protein>
<feature type="repeat" description="WD" evidence="3">
    <location>
        <begin position="1180"/>
        <end position="1221"/>
    </location>
</feature>
<feature type="domain" description="Nephrocystin 3-like N-terminal" evidence="5">
    <location>
        <begin position="271"/>
        <end position="427"/>
    </location>
</feature>
<dbReference type="PANTHER" id="PTHR22847:SF637">
    <property type="entry name" value="WD REPEAT DOMAIN 5B"/>
    <property type="match status" value="1"/>
</dbReference>
<organism evidence="6 7">
    <name type="scientific">Rhizoctonia solani</name>
    <dbReference type="NCBI Taxonomy" id="456999"/>
    <lineage>
        <taxon>Eukaryota</taxon>
        <taxon>Fungi</taxon>
        <taxon>Dikarya</taxon>
        <taxon>Basidiomycota</taxon>
        <taxon>Agaricomycotina</taxon>
        <taxon>Agaricomycetes</taxon>
        <taxon>Cantharellales</taxon>
        <taxon>Ceratobasidiaceae</taxon>
        <taxon>Rhizoctonia</taxon>
    </lineage>
</organism>
<name>A0A8H2X7B6_9AGAM</name>
<comment type="caution">
    <text evidence="6">The sequence shown here is derived from an EMBL/GenBank/DDBJ whole genome shotgun (WGS) entry which is preliminary data.</text>
</comment>
<dbReference type="Pfam" id="PF00400">
    <property type="entry name" value="WD40"/>
    <property type="match status" value="10"/>
</dbReference>
<dbReference type="EMBL" id="CAJMWX010000524">
    <property type="protein sequence ID" value="CAE6419281.1"/>
    <property type="molecule type" value="Genomic_DNA"/>
</dbReference>
<dbReference type="CDD" id="cd00200">
    <property type="entry name" value="WD40"/>
    <property type="match status" value="1"/>
</dbReference>
<sequence length="1343" mass="148478">VTVTTSVQYRIGLPLMLLKIKGTVKRGLRIGTRTKEPAPSDLSTPNNLNPTESSTTIIPVSALPTSPVAHESACIAQKAKWNSSAISLPGLTPSTGQPLTTKATDDNARPTTDKRNTTMRFRARHEVYLWPGLKTLWGILESGAETFGPLRSAIGGLKWWIDLYEVCNFIGIMSELELVLQKQGTGSVQRYSEVLDDPDEVLRCYRRINGYLERFIFNSNLSIWETFDQQATDNLIGRLSFATSAMYDSAEATDVKRGPCAPKTRRKELEKLSGWAHGNQDHKIYWLNGMAGTCKTTIAYSLCSELDSSHKLGASFFCSRMIPECRNVKHILPSVAYQLASFSLPFRYALSQTLKSDRDVHNRLLKNQFEGLIVKPLLEAKHTLEFDIVVVIDALDECENENSVGQILDVLLGNNIILPIRFLISSRPEPEIYRRMMERVGTNFDARLVLHELDQSAVRNDIRAYLTHELGEIPLTFTQIEALIERSGILFIYAATASAYIKAGYLLMEHEERLDMILGLSPGSEGKDRYIDELYNTILSAAFNNASLDQSSRERMETILRAVICAQEPMTTSALSGLLQLKSGEQVGALLRPLGSVLHVSEKNSLVSVLHTSFPDYLLDQQRSGVFHCNPKQINGLLARACLRLIKHHDPQFNICHLESSYYLDEDISDISGRIAGTISPELFYSCRHWANHIQLAEKSDELAGPIRDFLSRQLLLWMEVLSLKRCIHIGVGIMQSVEDWGRRTGNLEELVELAHDAWCSVTMFASQPVSRSTPHIYLSMLPFWPSDAPISLHYTSKMQNMINPWGTALSRRQHALLATWSFGSQVMSTKFSPDGSRITVAVGKELLIIDGYTGQRLVGPLKGHTNKISSVEFSPDGVHIASSSWDGTIRIWNVQTGHMPVGPLLGHTLSVEAIHFSPDSTHLVSGSWDTTLRVWNIATGTMVIGPLEGHIAFVTAVAFSPDGRLIASGSSDKTIRIWEVQTGLMVSGPLQGHRGGVTSLTFSPDGLHLASGSRDSTIKLWSVSRAFETRTISEGRTGVITAIQFSPDSQRIVSASEDKVVRIHMLGKSTWKDDILLSGHTDHVTSASFSQDGGRILSSSSDNSVRIWDANARLPPCSLGAVQLWNISTGKLILDQHTTAPGQINSVVFSPDGNFIAANSGDIITVWEIESEQKGQKILKGHTWTTSSISFSPNNALIASGSKDTTVRVWNHQSGEVVFNPFQGHTAEVTSLAFSPNGTRIASASRDTRICLWDLRTEDILFETLEGHTGAVLSVAFSHSGSHIVSGSSDCTVRVWDVREDVPSSIRVQLNFPPLRRITLIDRTQMISIKLVENKLTSNHGL</sequence>
<dbReference type="PANTHER" id="PTHR22847">
    <property type="entry name" value="WD40 REPEAT PROTEIN"/>
    <property type="match status" value="1"/>
</dbReference>
<dbReference type="GO" id="GO:1990234">
    <property type="term" value="C:transferase complex"/>
    <property type="evidence" value="ECO:0007669"/>
    <property type="project" value="UniProtKB-ARBA"/>
</dbReference>
<evidence type="ECO:0000259" key="5">
    <source>
        <dbReference type="Pfam" id="PF24883"/>
    </source>
</evidence>
<feature type="compositionally biased region" description="Basic and acidic residues" evidence="4">
    <location>
        <begin position="103"/>
        <end position="115"/>
    </location>
</feature>
<dbReference type="InterPro" id="IPR011047">
    <property type="entry name" value="Quinoprotein_ADH-like_sf"/>
</dbReference>
<feature type="repeat" description="WD" evidence="3">
    <location>
        <begin position="862"/>
        <end position="898"/>
    </location>
</feature>
<dbReference type="Gene3D" id="2.130.10.10">
    <property type="entry name" value="YVTN repeat-like/Quinoprotein amine dehydrogenase"/>
    <property type="match status" value="5"/>
</dbReference>
<feature type="non-terminal residue" evidence="6">
    <location>
        <position position="1"/>
    </location>
</feature>